<sequence>MLMISWTITKVVLRAGRVGDLDRAVAMLRLVKQRMHNSVVVKENAVAIDMFWVLHVTHLCWESIFLHALTSSMAVYLYEI</sequence>
<reference evidence="1" key="1">
    <citation type="submission" date="2019-01" db="EMBL/GenBank/DDBJ databases">
        <title>Draft genome sequences of three monokaryotic isolates of the white-rot basidiomycete fungus Dichomitus squalens.</title>
        <authorList>
            <consortium name="DOE Joint Genome Institute"/>
            <person name="Lopez S.C."/>
            <person name="Andreopoulos B."/>
            <person name="Pangilinan J."/>
            <person name="Lipzen A."/>
            <person name="Riley R."/>
            <person name="Ahrendt S."/>
            <person name="Ng V."/>
            <person name="Barry K."/>
            <person name="Daum C."/>
            <person name="Grigoriev I.V."/>
            <person name="Hilden K.S."/>
            <person name="Makela M.R."/>
            <person name="de Vries R.P."/>
        </authorList>
    </citation>
    <scope>NUCLEOTIDE SEQUENCE [LARGE SCALE GENOMIC DNA]</scope>
    <source>
        <strain evidence="1">OM18370.1</strain>
    </source>
</reference>
<evidence type="ECO:0000313" key="1">
    <source>
        <dbReference type="EMBL" id="TBU34830.1"/>
    </source>
</evidence>
<proteinExistence type="predicted"/>
<dbReference type="Proteomes" id="UP000292957">
    <property type="component" value="Unassembled WGS sequence"/>
</dbReference>
<dbReference type="EMBL" id="ML143387">
    <property type="protein sequence ID" value="TBU34830.1"/>
    <property type="molecule type" value="Genomic_DNA"/>
</dbReference>
<protein>
    <submittedName>
        <fullName evidence="1">Uncharacterized protein</fullName>
    </submittedName>
</protein>
<name>A0A4Q9N2S3_9APHY</name>
<gene>
    <name evidence="1" type="ORF">BD311DRAFT_745036</name>
</gene>
<accession>A0A4Q9N2S3</accession>
<organism evidence="1">
    <name type="scientific">Dichomitus squalens</name>
    <dbReference type="NCBI Taxonomy" id="114155"/>
    <lineage>
        <taxon>Eukaryota</taxon>
        <taxon>Fungi</taxon>
        <taxon>Dikarya</taxon>
        <taxon>Basidiomycota</taxon>
        <taxon>Agaricomycotina</taxon>
        <taxon>Agaricomycetes</taxon>
        <taxon>Polyporales</taxon>
        <taxon>Polyporaceae</taxon>
        <taxon>Dichomitus</taxon>
    </lineage>
</organism>
<dbReference type="AlphaFoldDB" id="A0A4Q9N2S3"/>